<dbReference type="GO" id="GO:0007265">
    <property type="term" value="P:Ras protein signal transduction"/>
    <property type="evidence" value="ECO:0007669"/>
    <property type="project" value="TreeGrafter"/>
</dbReference>
<feature type="domain" description="N-terminal Ras-GEF" evidence="4">
    <location>
        <begin position="12"/>
        <end position="146"/>
    </location>
</feature>
<dbReference type="InterPro" id="IPR000651">
    <property type="entry name" value="Ras-like_Gua-exchang_fac_N"/>
</dbReference>
<dbReference type="CDD" id="cd00155">
    <property type="entry name" value="RasGEF"/>
    <property type="match status" value="1"/>
</dbReference>
<evidence type="ECO:0000259" key="4">
    <source>
        <dbReference type="PROSITE" id="PS50212"/>
    </source>
</evidence>
<evidence type="ECO:0000313" key="5">
    <source>
        <dbReference type="EMBL" id="NDV32230.1"/>
    </source>
</evidence>
<evidence type="ECO:0008006" key="6">
    <source>
        <dbReference type="Google" id="ProtNLM"/>
    </source>
</evidence>
<dbReference type="InterPro" id="IPR001895">
    <property type="entry name" value="RASGEF_cat_dom"/>
</dbReference>
<evidence type="ECO:0000256" key="2">
    <source>
        <dbReference type="PROSITE-ProRule" id="PRU00168"/>
    </source>
</evidence>
<accession>A0A6B2L5N7</accession>
<dbReference type="InterPro" id="IPR023578">
    <property type="entry name" value="Ras_GEF_dom_sf"/>
</dbReference>
<dbReference type="AlphaFoldDB" id="A0A6B2L5N7"/>
<dbReference type="Pfam" id="PF00617">
    <property type="entry name" value="RasGEF"/>
    <property type="match status" value="1"/>
</dbReference>
<dbReference type="InterPro" id="IPR008937">
    <property type="entry name" value="Ras-like_GEF"/>
</dbReference>
<keyword evidence="1 2" id="KW-0344">Guanine-nucleotide releasing factor</keyword>
<dbReference type="CDD" id="cd06224">
    <property type="entry name" value="REM"/>
    <property type="match status" value="1"/>
</dbReference>
<sequence length="408" mass="47161">MQIKKCSLNEFGHPEIQGTDLNQLIERLTQHQYIDREFTNYFLFTYRYFTQPLNLLNCLKERYYASKLEDSTEDETQIIPLIQMRVATVLFSWIESRFSCYDFDDPNSEFSVEVITFLEVLKNNPVCRTEALNSESLLLQIFKTDPRPTQTELIPLPVSLMAEDTPMTILSFDVQTIADFIAFKDYEVFAKIQPQEFLNQSWNKPQASVKSPNIIEMTNRFNNLGNWVVYEVLSGVTPKDRCQLVLHLFQVAKELQEMNDLNGMCAIMSGLINSSIVRLKKTFAKLAKKEKSTVWEDMTKAIMGEENFKTLRRCWANAKPPAVPFLAITLKDLTFLEDGNPTFLQDGGINFYKFRKIGEVVQEIASYQHLSYPSVVNPDLQSYIQTKSEQATQEGTMGLYRISKKREP</sequence>
<dbReference type="SMART" id="SM00147">
    <property type="entry name" value="RasGEF"/>
    <property type="match status" value="1"/>
</dbReference>
<dbReference type="PANTHER" id="PTHR23113">
    <property type="entry name" value="GUANINE NUCLEOTIDE EXCHANGE FACTOR"/>
    <property type="match status" value="1"/>
</dbReference>
<proteinExistence type="predicted"/>
<dbReference type="GO" id="GO:0005886">
    <property type="term" value="C:plasma membrane"/>
    <property type="evidence" value="ECO:0007669"/>
    <property type="project" value="TreeGrafter"/>
</dbReference>
<name>A0A6B2L5N7_9EUKA</name>
<dbReference type="InterPro" id="IPR036964">
    <property type="entry name" value="RASGEF_cat_dom_sf"/>
</dbReference>
<evidence type="ECO:0000256" key="1">
    <source>
        <dbReference type="ARBA" id="ARBA00022658"/>
    </source>
</evidence>
<dbReference type="EMBL" id="GIBP01003261">
    <property type="protein sequence ID" value="NDV32230.1"/>
    <property type="molecule type" value="Transcribed_RNA"/>
</dbReference>
<dbReference type="PANTHER" id="PTHR23113:SF370">
    <property type="entry name" value="RAS GUANINE NUCLEOTIDE EXCHANGE FACTOR P"/>
    <property type="match status" value="1"/>
</dbReference>
<protein>
    <recommendedName>
        <fullName evidence="6">Ras-GEF domain-containing protein</fullName>
    </recommendedName>
</protein>
<dbReference type="Gene3D" id="1.20.870.10">
    <property type="entry name" value="Son of sevenless (SoS) protein Chain: S domain 1"/>
    <property type="match status" value="1"/>
</dbReference>
<dbReference type="SUPFAM" id="SSF48366">
    <property type="entry name" value="Ras GEF"/>
    <property type="match status" value="1"/>
</dbReference>
<dbReference type="PROSITE" id="PS50009">
    <property type="entry name" value="RASGEF_CAT"/>
    <property type="match status" value="1"/>
</dbReference>
<dbReference type="GO" id="GO:0005085">
    <property type="term" value="F:guanyl-nucleotide exchange factor activity"/>
    <property type="evidence" value="ECO:0007669"/>
    <property type="project" value="UniProtKB-KW"/>
</dbReference>
<evidence type="ECO:0000259" key="3">
    <source>
        <dbReference type="PROSITE" id="PS50009"/>
    </source>
</evidence>
<feature type="domain" description="Ras-GEF" evidence="3">
    <location>
        <begin position="173"/>
        <end position="408"/>
    </location>
</feature>
<reference evidence="5" key="1">
    <citation type="journal article" date="2020" name="J. Eukaryot. Microbiol.">
        <title>De novo Sequencing, Assembly and Annotation of the Transcriptome for the Free-Living Testate Amoeba Arcella intermedia.</title>
        <authorList>
            <person name="Ribeiro G.M."/>
            <person name="Porfirio-Sousa A.L."/>
            <person name="Maurer-Alcala X.X."/>
            <person name="Katz L.A."/>
            <person name="Lahr D.J.G."/>
        </authorList>
    </citation>
    <scope>NUCLEOTIDE SEQUENCE</scope>
</reference>
<dbReference type="PROSITE" id="PS50212">
    <property type="entry name" value="RASGEF_NTER"/>
    <property type="match status" value="1"/>
</dbReference>
<dbReference type="Pfam" id="PF00618">
    <property type="entry name" value="RasGEF_N"/>
    <property type="match status" value="1"/>
</dbReference>
<dbReference type="SMART" id="SM00229">
    <property type="entry name" value="RasGEFN"/>
    <property type="match status" value="1"/>
</dbReference>
<dbReference type="Gene3D" id="1.10.840.10">
    <property type="entry name" value="Ras guanine-nucleotide exchange factors catalytic domain"/>
    <property type="match status" value="1"/>
</dbReference>
<organism evidence="5">
    <name type="scientific">Arcella intermedia</name>
    <dbReference type="NCBI Taxonomy" id="1963864"/>
    <lineage>
        <taxon>Eukaryota</taxon>
        <taxon>Amoebozoa</taxon>
        <taxon>Tubulinea</taxon>
        <taxon>Elardia</taxon>
        <taxon>Arcellinida</taxon>
        <taxon>Sphaerothecina</taxon>
        <taxon>Arcellidae</taxon>
        <taxon>Arcella</taxon>
    </lineage>
</organism>